<feature type="compositionally biased region" description="Low complexity" evidence="2">
    <location>
        <begin position="107"/>
        <end position="117"/>
    </location>
</feature>
<proteinExistence type="predicted"/>
<dbReference type="InterPro" id="IPR025645">
    <property type="entry name" value="DUF4349"/>
</dbReference>
<feature type="transmembrane region" description="Helical" evidence="3">
    <location>
        <begin position="338"/>
        <end position="363"/>
    </location>
</feature>
<feature type="domain" description="DUF4349" evidence="4">
    <location>
        <begin position="131"/>
        <end position="360"/>
    </location>
</feature>
<comment type="caution">
    <text evidence="5">The sequence shown here is derived from an EMBL/GenBank/DDBJ whole genome shotgun (WGS) entry which is preliminary data.</text>
</comment>
<feature type="compositionally biased region" description="Basic and acidic residues" evidence="2">
    <location>
        <begin position="118"/>
        <end position="130"/>
    </location>
</feature>
<dbReference type="Proteomes" id="UP001429745">
    <property type="component" value="Unassembled WGS sequence"/>
</dbReference>
<keyword evidence="3" id="KW-1133">Transmembrane helix</keyword>
<feature type="compositionally biased region" description="Low complexity" evidence="2">
    <location>
        <begin position="377"/>
        <end position="386"/>
    </location>
</feature>
<feature type="coiled-coil region" evidence="1">
    <location>
        <begin position="246"/>
        <end position="303"/>
    </location>
</feature>
<dbReference type="EMBL" id="JABACI010000005">
    <property type="protein sequence ID" value="NLP85697.1"/>
    <property type="molecule type" value="Genomic_DNA"/>
</dbReference>
<evidence type="ECO:0000256" key="2">
    <source>
        <dbReference type="SAM" id="MobiDB-lite"/>
    </source>
</evidence>
<gene>
    <name evidence="5" type="ORF">HF576_17810</name>
</gene>
<feature type="region of interest" description="Disordered" evidence="2">
    <location>
        <begin position="374"/>
        <end position="395"/>
    </location>
</feature>
<organism evidence="5 6">
    <name type="scientific">Microbacterium salsuginis</name>
    <dbReference type="NCBI Taxonomy" id="2722803"/>
    <lineage>
        <taxon>Bacteria</taxon>
        <taxon>Bacillati</taxon>
        <taxon>Actinomycetota</taxon>
        <taxon>Actinomycetes</taxon>
        <taxon>Micrococcales</taxon>
        <taxon>Microbacteriaceae</taxon>
        <taxon>Microbacterium</taxon>
    </lineage>
</organism>
<evidence type="ECO:0000256" key="1">
    <source>
        <dbReference type="SAM" id="Coils"/>
    </source>
</evidence>
<feature type="region of interest" description="Disordered" evidence="2">
    <location>
        <begin position="107"/>
        <end position="130"/>
    </location>
</feature>
<dbReference type="RefSeq" id="WP_168914173.1">
    <property type="nucleotide sequence ID" value="NZ_JABACI010000005.1"/>
</dbReference>
<keyword evidence="3" id="KW-0472">Membrane</keyword>
<reference evidence="5 6" key="1">
    <citation type="submission" date="2020-04" db="EMBL/GenBank/DDBJ databases">
        <title>CFH 90308 Microbacterium sp.</title>
        <authorList>
            <person name="Nie G."/>
            <person name="Ming H."/>
            <person name="Xia T."/>
        </authorList>
    </citation>
    <scope>NUCLEOTIDE SEQUENCE [LARGE SCALE GENOMIC DNA]</scope>
    <source>
        <strain evidence="5 6">CFH 90308</strain>
    </source>
</reference>
<accession>A0ABX1KF69</accession>
<evidence type="ECO:0000313" key="5">
    <source>
        <dbReference type="EMBL" id="NLP85697.1"/>
    </source>
</evidence>
<evidence type="ECO:0000259" key="4">
    <source>
        <dbReference type="Pfam" id="PF14257"/>
    </source>
</evidence>
<protein>
    <submittedName>
        <fullName evidence="5">DUF4349 domain-containing protein</fullName>
    </submittedName>
</protein>
<evidence type="ECO:0000313" key="6">
    <source>
        <dbReference type="Proteomes" id="UP001429745"/>
    </source>
</evidence>
<dbReference type="Pfam" id="PF14257">
    <property type="entry name" value="DUF4349"/>
    <property type="match status" value="1"/>
</dbReference>
<name>A0ABX1KF69_9MICO</name>
<evidence type="ECO:0000256" key="3">
    <source>
        <dbReference type="SAM" id="Phobius"/>
    </source>
</evidence>
<keyword evidence="3" id="KW-0812">Transmembrane</keyword>
<sequence>MNTQQPGAPAPLPELSAQRVDEIEEALFADIARERDAATARRARRGRLWLAGGAAAAVIAVAAIIAPSIGPLVSGSGGTADNSAIAPADEFGGAEGGVADSPIEMQAPDASTESSDSSARDSSLDDGTADRDIITTASASVTVDDVEAAARAISDAAIARGGYVESMNLSADGAPSSAVDPSSGVVYDTMPYPYPQPPGNTWITVRVPSDQLTGLVDELAEVGDVTASSVNRQDVTEQTVDLAARIEAAQASVDRLTSLMAQAESVADLIAAESALSERQALLESYQQQLEMLETQVAMSTLTVTLAPEIETVTADPAGFGDGLVAGWNGLVATLNGIVVALGFLLPWLAVAAVVVLIVWGIVRAVRRRRRRRTDAAARPAAGSPRPEAPADAPE</sequence>
<keyword evidence="1" id="KW-0175">Coiled coil</keyword>
<keyword evidence="6" id="KW-1185">Reference proteome</keyword>
<feature type="transmembrane region" description="Helical" evidence="3">
    <location>
        <begin position="48"/>
        <end position="66"/>
    </location>
</feature>